<dbReference type="PANTHER" id="PTHR11814">
    <property type="entry name" value="SULFATE TRANSPORTER"/>
    <property type="match status" value="1"/>
</dbReference>
<feature type="transmembrane region" description="Helical" evidence="5">
    <location>
        <begin position="49"/>
        <end position="67"/>
    </location>
</feature>
<gene>
    <name evidence="7" type="ORF">H6A20_12630</name>
</gene>
<sequence>MKKKAYNGLFYTLKGYSLSWLPKDIFSGIIIAAVSIPISMGYAEVSGLPPVYGLYGSLLPILFYAAVTKSRQFIFGVDATPAALTGATLASMGIASGSPEAMAFVPVMALFTGLWLWFFYFLRAGKIVDFISTPVMGGFISGIGIEIILMQIPKLLGGKPATGEAPELFLHILETAKEINWVSFALGGISFVIIMAAMKLISKFPMPIVVMLLGAAVSAFLPLEEWGVALLAHVDPGLPALHLPDLFHADLSHALGRSLMVAAVVMAETLLASSDFALKNGYKLDDNREILACSIGNLASAFTGSCPVNGSISRTSMNDQYGGRTQAVSITASAAMVLLLLFGTGFIEYLPVPVLTAIVLSALTKVVEVHLAVRLWKVRKRDFFIFIAAMLGVLFMGTIYGVVIGVMLSFITVILEFVVEASDPPRTFLGHVPGRQGIYSMRREKEAVPFEEAVLYRFSERLFFANVKIFQQDIENSLTEKTKAVIVDATGINSVDITAADRIELLVANLEKSGIAFYLVETKEELDEEMKLMGIRRLWESGRVLPTLEDALEAAGIRTDIPSDACNPDGEEV</sequence>
<dbReference type="InterPro" id="IPR002645">
    <property type="entry name" value="STAS_dom"/>
</dbReference>
<feature type="transmembrane region" description="Helical" evidence="5">
    <location>
        <begin position="254"/>
        <end position="278"/>
    </location>
</feature>
<feature type="transmembrane region" description="Helical" evidence="5">
    <location>
        <begin position="208"/>
        <end position="234"/>
    </location>
</feature>
<keyword evidence="3 5" id="KW-1133">Transmembrane helix</keyword>
<dbReference type="RefSeq" id="WP_204907467.1">
    <property type="nucleotide sequence ID" value="NZ_JACJKS010000032.1"/>
</dbReference>
<dbReference type="InterPro" id="IPR036513">
    <property type="entry name" value="STAS_dom_sf"/>
</dbReference>
<feature type="domain" description="STAS" evidence="6">
    <location>
        <begin position="443"/>
        <end position="555"/>
    </location>
</feature>
<dbReference type="GO" id="GO:0016020">
    <property type="term" value="C:membrane"/>
    <property type="evidence" value="ECO:0007669"/>
    <property type="project" value="UniProtKB-SubCell"/>
</dbReference>
<dbReference type="SUPFAM" id="SSF52091">
    <property type="entry name" value="SpoIIaa-like"/>
    <property type="match status" value="1"/>
</dbReference>
<feature type="transmembrane region" description="Helical" evidence="5">
    <location>
        <begin position="383"/>
        <end position="415"/>
    </location>
</feature>
<dbReference type="InterPro" id="IPR001902">
    <property type="entry name" value="SLC26A/SulP_fam"/>
</dbReference>
<dbReference type="Pfam" id="PF00916">
    <property type="entry name" value="Sulfate_transp"/>
    <property type="match status" value="1"/>
</dbReference>
<dbReference type="AlphaFoldDB" id="A0A938XG68"/>
<feature type="transmembrane region" description="Helical" evidence="5">
    <location>
        <begin position="327"/>
        <end position="347"/>
    </location>
</feature>
<feature type="transmembrane region" description="Helical" evidence="5">
    <location>
        <begin position="21"/>
        <end position="43"/>
    </location>
</feature>
<evidence type="ECO:0000259" key="6">
    <source>
        <dbReference type="PROSITE" id="PS50801"/>
    </source>
</evidence>
<evidence type="ECO:0000313" key="8">
    <source>
        <dbReference type="Proteomes" id="UP000705508"/>
    </source>
</evidence>
<evidence type="ECO:0000256" key="3">
    <source>
        <dbReference type="ARBA" id="ARBA00022989"/>
    </source>
</evidence>
<accession>A0A938XG68</accession>
<proteinExistence type="predicted"/>
<evidence type="ECO:0000256" key="5">
    <source>
        <dbReference type="SAM" id="Phobius"/>
    </source>
</evidence>
<reference evidence="7" key="1">
    <citation type="submission" date="2020-08" db="EMBL/GenBank/DDBJ databases">
        <authorList>
            <person name="Cejkova D."/>
            <person name="Kubasova T."/>
            <person name="Jahodarova E."/>
            <person name="Rychlik I."/>
        </authorList>
    </citation>
    <scope>NUCLEOTIDE SEQUENCE</scope>
    <source>
        <strain evidence="7">An582</strain>
    </source>
</reference>
<evidence type="ECO:0000313" key="7">
    <source>
        <dbReference type="EMBL" id="MBM6949472.1"/>
    </source>
</evidence>
<feature type="transmembrane region" description="Helical" evidence="5">
    <location>
        <begin position="179"/>
        <end position="201"/>
    </location>
</feature>
<comment type="subcellular location">
    <subcellularLocation>
        <location evidence="1">Membrane</location>
        <topology evidence="1">Multi-pass membrane protein</topology>
    </subcellularLocation>
</comment>
<evidence type="ECO:0000256" key="2">
    <source>
        <dbReference type="ARBA" id="ARBA00022692"/>
    </source>
</evidence>
<feature type="transmembrane region" description="Helical" evidence="5">
    <location>
        <begin position="134"/>
        <end position="152"/>
    </location>
</feature>
<feature type="transmembrane region" description="Helical" evidence="5">
    <location>
        <begin position="74"/>
        <end position="95"/>
    </location>
</feature>
<dbReference type="PROSITE" id="PS50801">
    <property type="entry name" value="STAS"/>
    <property type="match status" value="1"/>
</dbReference>
<dbReference type="Proteomes" id="UP000705508">
    <property type="component" value="Unassembled WGS sequence"/>
</dbReference>
<dbReference type="CDD" id="cd07042">
    <property type="entry name" value="STAS_SulP_like_sulfate_transporter"/>
    <property type="match status" value="1"/>
</dbReference>
<dbReference type="Gene3D" id="3.30.750.24">
    <property type="entry name" value="STAS domain"/>
    <property type="match status" value="1"/>
</dbReference>
<protein>
    <submittedName>
        <fullName evidence="7">SulP family inorganic anion transporter</fullName>
    </submittedName>
</protein>
<comment type="caution">
    <text evidence="7">The sequence shown here is derived from an EMBL/GenBank/DDBJ whole genome shotgun (WGS) entry which is preliminary data.</text>
</comment>
<feature type="transmembrane region" description="Helical" evidence="5">
    <location>
        <begin position="101"/>
        <end position="122"/>
    </location>
</feature>
<dbReference type="InterPro" id="IPR011547">
    <property type="entry name" value="SLC26A/SulP_dom"/>
</dbReference>
<organism evidence="7 8">
    <name type="scientific">Mordavella massiliensis</name>
    <dbReference type="NCBI Taxonomy" id="1871024"/>
    <lineage>
        <taxon>Bacteria</taxon>
        <taxon>Bacillati</taxon>
        <taxon>Bacillota</taxon>
        <taxon>Clostridia</taxon>
        <taxon>Eubacteriales</taxon>
        <taxon>Clostridiaceae</taxon>
        <taxon>Mordavella</taxon>
    </lineage>
</organism>
<keyword evidence="2 5" id="KW-0812">Transmembrane</keyword>
<name>A0A938XG68_9CLOT</name>
<evidence type="ECO:0000256" key="1">
    <source>
        <dbReference type="ARBA" id="ARBA00004141"/>
    </source>
</evidence>
<evidence type="ECO:0000256" key="4">
    <source>
        <dbReference type="ARBA" id="ARBA00023136"/>
    </source>
</evidence>
<keyword evidence="4 5" id="KW-0472">Membrane</keyword>
<dbReference type="Pfam" id="PF01740">
    <property type="entry name" value="STAS"/>
    <property type="match status" value="1"/>
</dbReference>
<dbReference type="EMBL" id="JACJKS010000032">
    <property type="protein sequence ID" value="MBM6949472.1"/>
    <property type="molecule type" value="Genomic_DNA"/>
</dbReference>
<reference evidence="7" key="2">
    <citation type="journal article" date="2021" name="Sci. Rep.">
        <title>The distribution of antibiotic resistance genes in chicken gut microbiota commensals.</title>
        <authorList>
            <person name="Juricova H."/>
            <person name="Matiasovicova J."/>
            <person name="Kubasova T."/>
            <person name="Cejkova D."/>
            <person name="Rychlik I."/>
        </authorList>
    </citation>
    <scope>NUCLEOTIDE SEQUENCE</scope>
    <source>
        <strain evidence="7">An582</strain>
    </source>
</reference>
<feature type="transmembrane region" description="Helical" evidence="5">
    <location>
        <begin position="353"/>
        <end position="371"/>
    </location>
</feature>
<dbReference type="GO" id="GO:0055085">
    <property type="term" value="P:transmembrane transport"/>
    <property type="evidence" value="ECO:0007669"/>
    <property type="project" value="InterPro"/>
</dbReference>